<dbReference type="GO" id="GO:1990904">
    <property type="term" value="C:ribonucleoprotein complex"/>
    <property type="evidence" value="ECO:0007669"/>
    <property type="project" value="UniProtKB-KW"/>
</dbReference>
<sequence length="200" mass="22031">MEGAVDHCLLSPAGSQIRARITAVAREPSLQAEKSETAPEELRGRGGRVQLGSTLRLAQSVKNDTQVLVNYRNKKLLGRVKAFDRHRTWCWRIVPRVRNPSQSAGTTPSSRCSCTGLGHHGPEEPTHHWQVGACSLPSEITPLSCSATEEAEMLPERREGRERGEVHAVISYDLCNAPLRPAALGSYLSPRPCEHHDSTR</sequence>
<dbReference type="Proteomes" id="UP000299084">
    <property type="component" value="Unassembled WGS sequence"/>
</dbReference>
<dbReference type="Gene3D" id="2.30.30.100">
    <property type="match status" value="1"/>
</dbReference>
<evidence type="ECO:0000313" key="2">
    <source>
        <dbReference type="Proteomes" id="UP000299084"/>
    </source>
</evidence>
<name>A0A5N4CQ66_CAMDR</name>
<protein>
    <submittedName>
        <fullName evidence="1">Putative small nuclear ribonucleoprotein Sm D2</fullName>
    </submittedName>
</protein>
<evidence type="ECO:0000313" key="1">
    <source>
        <dbReference type="EMBL" id="KAB1260940.1"/>
    </source>
</evidence>
<proteinExistence type="predicted"/>
<dbReference type="EMBL" id="JWIN03000021">
    <property type="protein sequence ID" value="KAB1260940.1"/>
    <property type="molecule type" value="Genomic_DNA"/>
</dbReference>
<gene>
    <name evidence="1" type="ORF">Cadr_000024337</name>
</gene>
<dbReference type="AlphaFoldDB" id="A0A5N4CQ66"/>
<keyword evidence="1" id="KW-0687">Ribonucleoprotein</keyword>
<organism evidence="1 2">
    <name type="scientific">Camelus dromedarius</name>
    <name type="common">Dromedary</name>
    <name type="synonym">Arabian camel</name>
    <dbReference type="NCBI Taxonomy" id="9838"/>
    <lineage>
        <taxon>Eukaryota</taxon>
        <taxon>Metazoa</taxon>
        <taxon>Chordata</taxon>
        <taxon>Craniata</taxon>
        <taxon>Vertebrata</taxon>
        <taxon>Euteleostomi</taxon>
        <taxon>Mammalia</taxon>
        <taxon>Eutheria</taxon>
        <taxon>Laurasiatheria</taxon>
        <taxon>Artiodactyla</taxon>
        <taxon>Tylopoda</taxon>
        <taxon>Camelidae</taxon>
        <taxon>Camelus</taxon>
    </lineage>
</organism>
<keyword evidence="2" id="KW-1185">Reference proteome</keyword>
<comment type="caution">
    <text evidence="1">The sequence shown here is derived from an EMBL/GenBank/DDBJ whole genome shotgun (WGS) entry which is preliminary data.</text>
</comment>
<reference evidence="1 2" key="1">
    <citation type="journal article" date="2019" name="Mol. Ecol. Resour.">
        <title>Improving Illumina assemblies with Hi-C and long reads: an example with the North African dromedary.</title>
        <authorList>
            <person name="Elbers J.P."/>
            <person name="Rogers M.F."/>
            <person name="Perelman P.L."/>
            <person name="Proskuryakova A.A."/>
            <person name="Serdyukova N.A."/>
            <person name="Johnson W.E."/>
            <person name="Horin P."/>
            <person name="Corander J."/>
            <person name="Murphy D."/>
            <person name="Burger P.A."/>
        </authorList>
    </citation>
    <scope>NUCLEOTIDE SEQUENCE [LARGE SCALE GENOMIC DNA]</scope>
    <source>
        <strain evidence="1">Drom800</strain>
        <tissue evidence="1">Blood</tissue>
    </source>
</reference>
<accession>A0A5N4CQ66</accession>